<dbReference type="Proteomes" id="UP000291949">
    <property type="component" value="Unassembled WGS sequence"/>
</dbReference>
<accession>A0A7Z7YS41</accession>
<comment type="caution">
    <text evidence="1">The sequence shown here is derived from an EMBL/GenBank/DDBJ whole genome shotgun (WGS) entry which is preliminary data.</text>
</comment>
<name>A0A7Z7YS41_STACP</name>
<reference evidence="1 2" key="1">
    <citation type="journal article" date="2019" name="Sci. Transl. Med.">
        <title>Quorum sensing between bacterial species on the skin protects against epidermal injury in atopic dermatitis.</title>
        <authorList>
            <person name="Williams M.R."/>
        </authorList>
    </citation>
    <scope>NUCLEOTIDE SEQUENCE [LARGE SCALE GENOMIC DNA]</scope>
    <source>
        <strain evidence="1 2">H8</strain>
    </source>
</reference>
<sequence length="147" mass="16608">EIATSMIDQILDEYEDRVGNVSAKIEKIGKQKEKLDLADNKQALKSSSLSREQAKNSKSLAGYISFYIKELQRQLKLTGKNHELQQKVKEQIKEMKVAYDDATLAAHQYITEAAGVDTERQLQLNAIRLRDAQAEMSKADYKAGFIS</sequence>
<dbReference type="RefSeq" id="WP_196211672.1">
    <property type="nucleotide sequence ID" value="NZ_SCHC01000513.1"/>
</dbReference>
<dbReference type="AlphaFoldDB" id="A0A7Z7YS41"/>
<gene>
    <name evidence="1" type="ORF">EQ811_15270</name>
</gene>
<proteinExistence type="predicted"/>
<organism evidence="1 2">
    <name type="scientific">Staphylococcus capitis</name>
    <dbReference type="NCBI Taxonomy" id="29388"/>
    <lineage>
        <taxon>Bacteria</taxon>
        <taxon>Bacillati</taxon>
        <taxon>Bacillota</taxon>
        <taxon>Bacilli</taxon>
        <taxon>Bacillales</taxon>
        <taxon>Staphylococcaceae</taxon>
        <taxon>Staphylococcus</taxon>
    </lineage>
</organism>
<protein>
    <submittedName>
        <fullName evidence="1">Uncharacterized protein</fullName>
    </submittedName>
</protein>
<feature type="non-terminal residue" evidence="1">
    <location>
        <position position="1"/>
    </location>
</feature>
<evidence type="ECO:0000313" key="1">
    <source>
        <dbReference type="EMBL" id="TBW68625.1"/>
    </source>
</evidence>
<evidence type="ECO:0000313" key="2">
    <source>
        <dbReference type="Proteomes" id="UP000291949"/>
    </source>
</evidence>
<feature type="non-terminal residue" evidence="1">
    <location>
        <position position="147"/>
    </location>
</feature>
<dbReference type="EMBL" id="SCHC01000513">
    <property type="protein sequence ID" value="TBW68625.1"/>
    <property type="molecule type" value="Genomic_DNA"/>
</dbReference>